<evidence type="ECO:0000313" key="2">
    <source>
        <dbReference type="EMBL" id="OBZ86776.1"/>
    </source>
</evidence>
<dbReference type="InParanoid" id="A0A1C7NDZ5"/>
<reference evidence="2 3" key="1">
    <citation type="submission" date="2016-03" db="EMBL/GenBank/DDBJ databases">
        <title>Choanephora cucurbitarum.</title>
        <authorList>
            <person name="Min B."/>
            <person name="Park H."/>
            <person name="Park J.-H."/>
            <person name="Shin H.-D."/>
            <person name="Choi I.-G."/>
        </authorList>
    </citation>
    <scope>NUCLEOTIDE SEQUENCE [LARGE SCALE GENOMIC DNA]</scope>
    <source>
        <strain evidence="2 3">KUS-F28377</strain>
    </source>
</reference>
<dbReference type="Proteomes" id="UP000093000">
    <property type="component" value="Unassembled WGS sequence"/>
</dbReference>
<feature type="compositionally biased region" description="Basic residues" evidence="1">
    <location>
        <begin position="1"/>
        <end position="11"/>
    </location>
</feature>
<dbReference type="EMBL" id="LUGH01000272">
    <property type="protein sequence ID" value="OBZ86776.1"/>
    <property type="molecule type" value="Genomic_DNA"/>
</dbReference>
<gene>
    <name evidence="2" type="ORF">A0J61_05163</name>
</gene>
<dbReference type="AlphaFoldDB" id="A0A1C7NDZ5"/>
<proteinExistence type="predicted"/>
<evidence type="ECO:0000256" key="1">
    <source>
        <dbReference type="SAM" id="MobiDB-lite"/>
    </source>
</evidence>
<keyword evidence="3" id="KW-1185">Reference proteome</keyword>
<accession>A0A1C7NDZ5</accession>
<organism evidence="2 3">
    <name type="scientific">Choanephora cucurbitarum</name>
    <dbReference type="NCBI Taxonomy" id="101091"/>
    <lineage>
        <taxon>Eukaryota</taxon>
        <taxon>Fungi</taxon>
        <taxon>Fungi incertae sedis</taxon>
        <taxon>Mucoromycota</taxon>
        <taxon>Mucoromycotina</taxon>
        <taxon>Mucoromycetes</taxon>
        <taxon>Mucorales</taxon>
        <taxon>Mucorineae</taxon>
        <taxon>Choanephoraceae</taxon>
        <taxon>Choanephoroideae</taxon>
        <taxon>Choanephora</taxon>
    </lineage>
</organism>
<sequence>MPKAKSQKVTKKTPYTRDQNKDKKNAKTKKPLNKSEKLRNADLTESLDDLLGDLQQHLAPKKKKPLTLKNNTMEDTSKIEEEQRLYEKTQNDIDAALNLLDKL</sequence>
<protein>
    <submittedName>
        <fullName evidence="2">Uncharacterized protein</fullName>
    </submittedName>
</protein>
<comment type="caution">
    <text evidence="2">The sequence shown here is derived from an EMBL/GenBank/DDBJ whole genome shotgun (WGS) entry which is preliminary data.</text>
</comment>
<dbReference type="OrthoDB" id="2237583at2759"/>
<feature type="region of interest" description="Disordered" evidence="1">
    <location>
        <begin position="1"/>
        <end position="41"/>
    </location>
</feature>
<evidence type="ECO:0000313" key="3">
    <source>
        <dbReference type="Proteomes" id="UP000093000"/>
    </source>
</evidence>
<name>A0A1C7NDZ5_9FUNG</name>